<gene>
    <name evidence="1" type="ORF">AADC60_24525</name>
</gene>
<dbReference type="Proteomes" id="UP001472074">
    <property type="component" value="Chromosome"/>
</dbReference>
<organism evidence="1 2">
    <name type="scientific">Cytobacillus pseudoceanisediminis</name>
    <dbReference type="NCBI Taxonomy" id="3051614"/>
    <lineage>
        <taxon>Bacteria</taxon>
        <taxon>Bacillati</taxon>
        <taxon>Bacillota</taxon>
        <taxon>Bacilli</taxon>
        <taxon>Bacillales</taxon>
        <taxon>Bacillaceae</taxon>
        <taxon>Cytobacillus</taxon>
    </lineage>
</organism>
<dbReference type="EMBL" id="CP151651">
    <property type="protein sequence ID" value="WZP07181.1"/>
    <property type="molecule type" value="Genomic_DNA"/>
</dbReference>
<dbReference type="RefSeq" id="WP_342025730.1">
    <property type="nucleotide sequence ID" value="NZ_CP151651.1"/>
</dbReference>
<evidence type="ECO:0008006" key="3">
    <source>
        <dbReference type="Google" id="ProtNLM"/>
    </source>
</evidence>
<keyword evidence="2" id="KW-1185">Reference proteome</keyword>
<accession>A0ABZ2ZGB4</accession>
<sequence length="357" mass="42036">MKFILCQPAIKRFEWELEVCLTRLKKIGVQDIVLLFAKWDDGIPRYFQSKYQVEVHVYEDKTRDKSYIPSVKPYLWMKYLEEDRSRENGSFFYLDSDVLLREVPKVTPEENVWYASDCSAYIGIDYIDSKGSDLLERMCEVVGIDPTVIRRYNPTGGAQWIINNPTFEYWKKVYEDSVKLYRFLTSVEHEYIRNNAPGYTPIQKWTAEMWAQLWNVYHFGKTVKVNTELDFCWPTNNVTRYYETKILHNAGVVDDYQGLFFKGKYTDTTPFNDDLSGVDINKASIEYVKAIQDVMKGDLDMGYEVIYPFIDLQDDKKFYEKGEAFPKPADKKVSKKRLKELLSNNNNFGQPVLKEID</sequence>
<name>A0ABZ2ZGB4_9BACI</name>
<evidence type="ECO:0000313" key="1">
    <source>
        <dbReference type="EMBL" id="WZP07181.1"/>
    </source>
</evidence>
<proteinExistence type="predicted"/>
<evidence type="ECO:0000313" key="2">
    <source>
        <dbReference type="Proteomes" id="UP001472074"/>
    </source>
</evidence>
<reference evidence="1 2" key="1">
    <citation type="submission" date="2024-04" db="EMBL/GenBank/DDBJ databases">
        <title>Screening of coral probiotics and analysis of their probiotic properties.</title>
        <authorList>
            <person name="Wang S."/>
        </authorList>
    </citation>
    <scope>NUCLEOTIDE SEQUENCE [LARGE SCALE GENOMIC DNA]</scope>
    <source>
        <strain evidence="1 2">GXU-Z9</strain>
    </source>
</reference>
<protein>
    <recommendedName>
        <fullName evidence="3">Glycosyl transferase family 8</fullName>
    </recommendedName>
</protein>